<feature type="domain" description="BTB" evidence="1">
    <location>
        <begin position="81"/>
        <end position="138"/>
    </location>
</feature>
<dbReference type="PANTHER" id="PTHR47843:SF2">
    <property type="entry name" value="BTB DOMAIN-CONTAINING PROTEIN"/>
    <property type="match status" value="1"/>
</dbReference>
<evidence type="ECO:0000259" key="1">
    <source>
        <dbReference type="Pfam" id="PF00651"/>
    </source>
</evidence>
<dbReference type="Gene3D" id="3.30.710.10">
    <property type="entry name" value="Potassium Channel Kv1.1, Chain A"/>
    <property type="match status" value="1"/>
</dbReference>
<dbReference type="Proteomes" id="UP001521184">
    <property type="component" value="Unassembled WGS sequence"/>
</dbReference>
<name>A0ABR3TL62_9PEZI</name>
<proteinExistence type="predicted"/>
<protein>
    <recommendedName>
        <fullName evidence="1">BTB domain-containing protein</fullName>
    </recommendedName>
</protein>
<sequence>MCTSPTTVYSCGHTKPDRIIEFCYADNEGDCGQIHTRFEHLPRKCPGCTRRAHSELERKRGVPSSEYGEQVKDTAGPAKRSKDFLFHSGLLFWASAYFKNYFAEDRFKEGKERQLRLTNDHPHITQRFMEWLYHGRVLPAGFGTIRSQAPLRGVITTRTIYELYVFADCRRIRGLKNDIVDTVADILARTWVRVPIREIIFIYQHTAAGDSMRRLLTSYMVFRGPFPVDRIIGERRHEFLDFDEVLDELLLDYVSALETYSRRSSKLPTRELWCTLDRCEFYDHNEELGDTLTEAAKEESEGRGRFS</sequence>
<evidence type="ECO:0000313" key="3">
    <source>
        <dbReference type="Proteomes" id="UP001521184"/>
    </source>
</evidence>
<evidence type="ECO:0000313" key="2">
    <source>
        <dbReference type="EMBL" id="KAL1640114.1"/>
    </source>
</evidence>
<dbReference type="PANTHER" id="PTHR47843">
    <property type="entry name" value="BTB DOMAIN-CONTAINING PROTEIN-RELATED"/>
    <property type="match status" value="1"/>
</dbReference>
<keyword evidence="3" id="KW-1185">Reference proteome</keyword>
<comment type="caution">
    <text evidence="2">The sequence shown here is derived from an EMBL/GenBank/DDBJ whole genome shotgun (WGS) entry which is preliminary data.</text>
</comment>
<dbReference type="EMBL" id="JAKEKT020000054">
    <property type="protein sequence ID" value="KAL1640114.1"/>
    <property type="molecule type" value="Genomic_DNA"/>
</dbReference>
<organism evidence="2 3">
    <name type="scientific">Diplodia intermedia</name>
    <dbReference type="NCBI Taxonomy" id="856260"/>
    <lineage>
        <taxon>Eukaryota</taxon>
        <taxon>Fungi</taxon>
        <taxon>Dikarya</taxon>
        <taxon>Ascomycota</taxon>
        <taxon>Pezizomycotina</taxon>
        <taxon>Dothideomycetes</taxon>
        <taxon>Dothideomycetes incertae sedis</taxon>
        <taxon>Botryosphaeriales</taxon>
        <taxon>Botryosphaeriaceae</taxon>
        <taxon>Diplodia</taxon>
    </lineage>
</organism>
<accession>A0ABR3TL62</accession>
<dbReference type="Pfam" id="PF00651">
    <property type="entry name" value="BTB"/>
    <property type="match status" value="1"/>
</dbReference>
<gene>
    <name evidence="2" type="ORF">SLS58_007228</name>
</gene>
<dbReference type="InterPro" id="IPR011333">
    <property type="entry name" value="SKP1/BTB/POZ_sf"/>
</dbReference>
<dbReference type="SUPFAM" id="SSF54695">
    <property type="entry name" value="POZ domain"/>
    <property type="match status" value="1"/>
</dbReference>
<reference evidence="2 3" key="1">
    <citation type="journal article" date="2023" name="Plant Dis.">
        <title>First Report of Diplodia intermedia Causing Canker and Dieback Diseases on Apple Trees in Canada.</title>
        <authorList>
            <person name="Ellouze W."/>
            <person name="Ilyukhin E."/>
            <person name="Sulman M."/>
            <person name="Ali S."/>
        </authorList>
    </citation>
    <scope>NUCLEOTIDE SEQUENCE [LARGE SCALE GENOMIC DNA]</scope>
    <source>
        <strain evidence="2 3">M45-28</strain>
    </source>
</reference>
<dbReference type="InterPro" id="IPR000210">
    <property type="entry name" value="BTB/POZ_dom"/>
</dbReference>